<evidence type="ECO:0000256" key="6">
    <source>
        <dbReference type="ARBA" id="ARBA00022737"/>
    </source>
</evidence>
<feature type="region of interest" description="Disordered" evidence="12">
    <location>
        <begin position="662"/>
        <end position="682"/>
    </location>
</feature>
<dbReference type="Gene3D" id="3.40.50.300">
    <property type="entry name" value="P-loop containing nucleotide triphosphate hydrolases"/>
    <property type="match status" value="2"/>
</dbReference>
<comment type="caution">
    <text evidence="16">The sequence shown here is derived from an EMBL/GenBank/DDBJ whole genome shotgun (WGS) entry which is preliminary data.</text>
</comment>
<keyword evidence="10 13" id="KW-0472">Membrane</keyword>
<keyword evidence="5 13" id="KW-0812">Transmembrane</keyword>
<evidence type="ECO:0000256" key="13">
    <source>
        <dbReference type="SAM" id="Phobius"/>
    </source>
</evidence>
<dbReference type="InterPro" id="IPR039421">
    <property type="entry name" value="Type_1_exporter"/>
</dbReference>
<feature type="region of interest" description="Disordered" evidence="12">
    <location>
        <begin position="1"/>
        <end position="32"/>
    </location>
</feature>
<dbReference type="CDD" id="cd18578">
    <property type="entry name" value="ABC_6TM_Pgp_ABCB1_D2_like"/>
    <property type="match status" value="1"/>
</dbReference>
<dbReference type="GO" id="GO:0015421">
    <property type="term" value="F:ABC-type oligopeptide transporter activity"/>
    <property type="evidence" value="ECO:0007669"/>
    <property type="project" value="TreeGrafter"/>
</dbReference>
<comment type="similarity">
    <text evidence="3">Belongs to the ABC transporter superfamily. ABCB family. Multidrug resistance exporter (TC 3.A.1.201) subfamily.</text>
</comment>
<feature type="transmembrane region" description="Helical" evidence="13">
    <location>
        <begin position="133"/>
        <end position="155"/>
    </location>
</feature>
<organism evidence="16 17">
    <name type="scientific">Endocarpon pusillum</name>
    <dbReference type="NCBI Taxonomy" id="364733"/>
    <lineage>
        <taxon>Eukaryota</taxon>
        <taxon>Fungi</taxon>
        <taxon>Dikarya</taxon>
        <taxon>Ascomycota</taxon>
        <taxon>Pezizomycotina</taxon>
        <taxon>Eurotiomycetes</taxon>
        <taxon>Chaetothyriomycetidae</taxon>
        <taxon>Verrucariales</taxon>
        <taxon>Verrucariaceae</taxon>
        <taxon>Endocarpon</taxon>
    </lineage>
</organism>
<feature type="transmembrane region" description="Helical" evidence="13">
    <location>
        <begin position="989"/>
        <end position="1011"/>
    </location>
</feature>
<evidence type="ECO:0000256" key="10">
    <source>
        <dbReference type="ARBA" id="ARBA00023136"/>
    </source>
</evidence>
<dbReference type="PANTHER" id="PTHR43394">
    <property type="entry name" value="ATP-DEPENDENT PERMEASE MDL1, MITOCHONDRIAL"/>
    <property type="match status" value="1"/>
</dbReference>
<keyword evidence="4" id="KW-0813">Transport</keyword>
<feature type="transmembrane region" description="Helical" evidence="13">
    <location>
        <begin position="726"/>
        <end position="748"/>
    </location>
</feature>
<dbReference type="Proteomes" id="UP000606974">
    <property type="component" value="Unassembled WGS sequence"/>
</dbReference>
<name>A0A8H7E9I6_9EURO</name>
<dbReference type="Gene3D" id="1.20.1560.10">
    <property type="entry name" value="ABC transporter type 1, transmembrane domain"/>
    <property type="match status" value="1"/>
</dbReference>
<dbReference type="FunFam" id="1.20.1560.10:FF:000057">
    <property type="entry name" value="ABC multidrug transporter SitT"/>
    <property type="match status" value="1"/>
</dbReference>
<feature type="transmembrane region" description="Helical" evidence="13">
    <location>
        <begin position="873"/>
        <end position="893"/>
    </location>
</feature>
<dbReference type="GO" id="GO:0012505">
    <property type="term" value="C:endomembrane system"/>
    <property type="evidence" value="ECO:0007669"/>
    <property type="project" value="UniProtKB-SubCell"/>
</dbReference>
<feature type="transmembrane region" description="Helical" evidence="13">
    <location>
        <begin position="346"/>
        <end position="370"/>
    </location>
</feature>
<dbReference type="FunFam" id="3.40.50.300:FF:001530">
    <property type="entry name" value="ABC multidrug transporter (Eurofung)"/>
    <property type="match status" value="1"/>
</dbReference>
<feature type="transmembrane region" description="Helical" evidence="13">
    <location>
        <begin position="768"/>
        <end position="798"/>
    </location>
</feature>
<dbReference type="PROSITE" id="PS00211">
    <property type="entry name" value="ABC_TRANSPORTER_1"/>
    <property type="match status" value="2"/>
</dbReference>
<proteinExistence type="inferred from homology"/>
<feature type="transmembrane region" description="Helical" evidence="13">
    <location>
        <begin position="232"/>
        <end position="251"/>
    </location>
</feature>
<feature type="transmembrane region" description="Helical" evidence="13">
    <location>
        <begin position="315"/>
        <end position="334"/>
    </location>
</feature>
<gene>
    <name evidence="16" type="primary">MDR5</name>
    <name evidence="16" type="ORF">GJ744_010634</name>
</gene>
<accession>A0A8H7E9I6</accession>
<evidence type="ECO:0000256" key="9">
    <source>
        <dbReference type="ARBA" id="ARBA00022989"/>
    </source>
</evidence>
<sequence length="1297" mass="141022">MQDSEKSVLPENHLDPLPGHERSQSSDGEKRSSIQQDATVVIGALPGNTIAEVDTKKKKNNAGYGYYLKLWRYATPLDITLRTCGFFAACGAGAALPLMTLVFGQLVDDFNDWGRGTISPDRLQAAVNDNALWFVYLFIGKFTLVYMHTTAFTITATRATRAIRREYIRSLLRQDISYFDTCTPGSVATNISNNADMIHAGLSEKVGVIIQGLAMLVSAFIVAFATGWKLTLVTATTLPAAVIAVSITIALDARLEAKILEIYAKAGGLVEEALGSIRIVTAFGAYEKLTKKYDAYLDIAKTYGVKKGPVLGTQYSAQFFMMFCAYALAFWYGIRLLLRGEIDSGGTVTTVLFSVLIGTSSITMIAPAIGEVAKASAAAKAVLDLMAQEPKIDPVGSEGLKPESISGQITFQGVSFSYPARPTLRVLEDLSLDFEARKVTAIVGASGSGKSTVVGLTERWYDPLEGRICVDGHDIKGLNVRWLRSQIGLVQQEPVLFNDTIYNNIAHGLYGTEMDDLPEAEKRKLVQSACVEANADSFIQGLPEGYDTNVGERAGFISGGQKQRIAIARSIISNPRILLLDEATSALDPKAEGVVQAALDRVSQTRTTVMIAHKLSTVQKADKIIVMNQGRVVEQGTHESLLAAEGAYSRLVKAQNLDAMDDSEEQLDSDKSKEANTDGLDLDKVRTTRSTASVKSALKSEDVSRKLSLFKCLIIIFYEQRRVWRLLLGGLIASVAAGAVFPAQAVLFSRVVTVFQLPENLLESRGNFWSLMFFVLALGTLFSYASLGFFLTVAAFVITRFYRSEYLSAMLRQDIAFYDLEGNSSGALTSRLSTDPQRLQDLVSSNLGLILIVLVNLLGSCTLALAVGWKLSLVAIFGCLPALFFAGFMRMRLEMQSQDKNAKIYQESARFASEAVGAIRTVSSLTLEAKVLDNYGERLNDSVRKAYKHTIFAMGLFGLSDSLDLVAMGLAFWYGGKLLSRGEYNPTDFFLIFTAIIFGGQAAGFLFGFTLNTTKAHAAANQILHLRKQKPPINSSTGNPVPSNDTTETAIEFRNVRFSYPTRPELPVLRGLSFKIYQGQTIGIVGASGCGKTTIITLLERFYDISSGQILIHGGSLSTLDVKSYRSTVGLVSQDTTLYQGSIRENILLGIPDGEVSEETLIEACKSANIHTFISSLPEGYNTDAGSRGLALSGGQRQRIAIARALVRNPSILLLDEATSALDTQSEEVVQKALETASKGRTTVAVAHRLSTVRGADRILVLDNGKVAEAGTHGELVKRRGRYWEMVLAQSLDREAK</sequence>
<keyword evidence="8" id="KW-0067">ATP-binding</keyword>
<dbReference type="EMBL" id="JAACFV010000007">
    <property type="protein sequence ID" value="KAF7513238.1"/>
    <property type="molecule type" value="Genomic_DNA"/>
</dbReference>
<feature type="transmembrane region" description="Helical" evidence="13">
    <location>
        <begin position="847"/>
        <end position="867"/>
    </location>
</feature>
<evidence type="ECO:0000256" key="3">
    <source>
        <dbReference type="ARBA" id="ARBA00007577"/>
    </source>
</evidence>
<dbReference type="Pfam" id="PF00005">
    <property type="entry name" value="ABC_tran"/>
    <property type="match status" value="2"/>
</dbReference>
<evidence type="ECO:0000256" key="12">
    <source>
        <dbReference type="SAM" id="MobiDB-lite"/>
    </source>
</evidence>
<dbReference type="PANTHER" id="PTHR43394:SF27">
    <property type="entry name" value="ATP-DEPENDENT TRANSLOCASE ABCB1-LIKE"/>
    <property type="match status" value="1"/>
</dbReference>
<dbReference type="GO" id="GO:0016887">
    <property type="term" value="F:ATP hydrolysis activity"/>
    <property type="evidence" value="ECO:0007669"/>
    <property type="project" value="InterPro"/>
</dbReference>
<dbReference type="Pfam" id="PF00664">
    <property type="entry name" value="ABC_membrane"/>
    <property type="match status" value="2"/>
</dbReference>
<feature type="compositionally biased region" description="Basic and acidic residues" evidence="12">
    <location>
        <begin position="668"/>
        <end position="682"/>
    </location>
</feature>
<feature type="domain" description="ABC transporter" evidence="14">
    <location>
        <begin position="409"/>
        <end position="654"/>
    </location>
</feature>
<evidence type="ECO:0000259" key="14">
    <source>
        <dbReference type="PROSITE" id="PS50893"/>
    </source>
</evidence>
<dbReference type="GO" id="GO:0005524">
    <property type="term" value="F:ATP binding"/>
    <property type="evidence" value="ECO:0007669"/>
    <property type="project" value="UniProtKB-KW"/>
</dbReference>
<keyword evidence="11" id="KW-0325">Glycoprotein</keyword>
<reference evidence="16" key="1">
    <citation type="submission" date="2020-02" db="EMBL/GenBank/DDBJ databases">
        <authorList>
            <person name="Palmer J.M."/>
        </authorList>
    </citation>
    <scope>NUCLEOTIDE SEQUENCE</scope>
    <source>
        <strain evidence="16">EPUS1.4</strain>
        <tissue evidence="16">Thallus</tissue>
    </source>
</reference>
<dbReference type="InterPro" id="IPR003593">
    <property type="entry name" value="AAA+_ATPase"/>
</dbReference>
<keyword evidence="7" id="KW-0547">Nucleotide-binding</keyword>
<dbReference type="SMART" id="SM00382">
    <property type="entry name" value="AAA"/>
    <property type="match status" value="2"/>
</dbReference>
<evidence type="ECO:0000256" key="4">
    <source>
        <dbReference type="ARBA" id="ARBA00022448"/>
    </source>
</evidence>
<keyword evidence="9 13" id="KW-1133">Transmembrane helix</keyword>
<evidence type="ECO:0000256" key="1">
    <source>
        <dbReference type="ARBA" id="ARBA00004141"/>
    </source>
</evidence>
<dbReference type="OrthoDB" id="6500128at2759"/>
<dbReference type="CDD" id="cd18577">
    <property type="entry name" value="ABC_6TM_Pgp_ABCB1_D1_like"/>
    <property type="match status" value="1"/>
</dbReference>
<dbReference type="InterPro" id="IPR036640">
    <property type="entry name" value="ABC1_TM_sf"/>
</dbReference>
<dbReference type="InterPro" id="IPR011527">
    <property type="entry name" value="ABC1_TM_dom"/>
</dbReference>
<feature type="domain" description="ABC transmembrane type-1" evidence="15">
    <location>
        <begin position="85"/>
        <end position="374"/>
    </location>
</feature>
<dbReference type="InterPro" id="IPR027417">
    <property type="entry name" value="P-loop_NTPase"/>
</dbReference>
<feature type="transmembrane region" description="Helical" evidence="13">
    <location>
        <begin position="206"/>
        <end position="226"/>
    </location>
</feature>
<feature type="transmembrane region" description="Helical" evidence="13">
    <location>
        <begin position="79"/>
        <end position="103"/>
    </location>
</feature>
<dbReference type="InterPro" id="IPR003439">
    <property type="entry name" value="ABC_transporter-like_ATP-bd"/>
</dbReference>
<evidence type="ECO:0000256" key="7">
    <source>
        <dbReference type="ARBA" id="ARBA00022741"/>
    </source>
</evidence>
<dbReference type="GO" id="GO:0005743">
    <property type="term" value="C:mitochondrial inner membrane"/>
    <property type="evidence" value="ECO:0007669"/>
    <property type="project" value="TreeGrafter"/>
</dbReference>
<evidence type="ECO:0000256" key="11">
    <source>
        <dbReference type="ARBA" id="ARBA00023180"/>
    </source>
</evidence>
<dbReference type="PROSITE" id="PS50893">
    <property type="entry name" value="ABC_TRANSPORTER_2"/>
    <property type="match status" value="2"/>
</dbReference>
<feature type="domain" description="ABC transmembrane type-1" evidence="15">
    <location>
        <begin position="728"/>
        <end position="1015"/>
    </location>
</feature>
<feature type="transmembrane region" description="Helical" evidence="13">
    <location>
        <begin position="951"/>
        <end position="974"/>
    </location>
</feature>
<comment type="subcellular location">
    <subcellularLocation>
        <location evidence="2">Endomembrane system</location>
    </subcellularLocation>
    <subcellularLocation>
        <location evidence="1">Membrane</location>
        <topology evidence="1">Multi-pass membrane protein</topology>
    </subcellularLocation>
</comment>
<evidence type="ECO:0000259" key="15">
    <source>
        <dbReference type="PROSITE" id="PS50929"/>
    </source>
</evidence>
<keyword evidence="6" id="KW-0677">Repeat</keyword>
<evidence type="ECO:0000256" key="8">
    <source>
        <dbReference type="ARBA" id="ARBA00022840"/>
    </source>
</evidence>
<protein>
    <submittedName>
        <fullName evidence="16">Multidrug-resistance transporter mdr5</fullName>
    </submittedName>
</protein>
<dbReference type="CDD" id="cd03249">
    <property type="entry name" value="ABC_MTABC3_MDL1_MDL2"/>
    <property type="match status" value="2"/>
</dbReference>
<dbReference type="FunFam" id="3.40.50.300:FF:000913">
    <property type="entry name" value="ABC multidrug transporter SitT"/>
    <property type="match status" value="1"/>
</dbReference>
<evidence type="ECO:0000313" key="17">
    <source>
        <dbReference type="Proteomes" id="UP000606974"/>
    </source>
</evidence>
<dbReference type="GO" id="GO:0090374">
    <property type="term" value="P:oligopeptide export from mitochondrion"/>
    <property type="evidence" value="ECO:0007669"/>
    <property type="project" value="TreeGrafter"/>
</dbReference>
<feature type="domain" description="ABC transporter" evidence="14">
    <location>
        <begin position="1051"/>
        <end position="1289"/>
    </location>
</feature>
<evidence type="ECO:0000256" key="2">
    <source>
        <dbReference type="ARBA" id="ARBA00004308"/>
    </source>
</evidence>
<evidence type="ECO:0000313" key="16">
    <source>
        <dbReference type="EMBL" id="KAF7513238.1"/>
    </source>
</evidence>
<dbReference type="InterPro" id="IPR017871">
    <property type="entry name" value="ABC_transporter-like_CS"/>
</dbReference>
<evidence type="ECO:0000256" key="5">
    <source>
        <dbReference type="ARBA" id="ARBA00022692"/>
    </source>
</evidence>
<keyword evidence="17" id="KW-1185">Reference proteome</keyword>
<dbReference type="SUPFAM" id="SSF90123">
    <property type="entry name" value="ABC transporter transmembrane region"/>
    <property type="match status" value="2"/>
</dbReference>
<dbReference type="SUPFAM" id="SSF52540">
    <property type="entry name" value="P-loop containing nucleoside triphosphate hydrolases"/>
    <property type="match status" value="2"/>
</dbReference>
<dbReference type="PROSITE" id="PS50929">
    <property type="entry name" value="ABC_TM1F"/>
    <property type="match status" value="2"/>
</dbReference>